<evidence type="ECO:0000313" key="2">
    <source>
        <dbReference type="EMBL" id="KAF5342894.1"/>
    </source>
</evidence>
<dbReference type="Proteomes" id="UP000559256">
    <property type="component" value="Unassembled WGS sequence"/>
</dbReference>
<evidence type="ECO:0000313" key="3">
    <source>
        <dbReference type="Proteomes" id="UP000559256"/>
    </source>
</evidence>
<dbReference type="Pfam" id="PF14832">
    <property type="entry name" value="Tautomerase_3"/>
    <property type="match status" value="1"/>
</dbReference>
<comment type="caution">
    <text evidence="2">The sequence shown here is derived from an EMBL/GenBank/DDBJ whole genome shotgun (WGS) entry which is preliminary data.</text>
</comment>
<gene>
    <name evidence="2" type="ORF">D9758_015419</name>
</gene>
<dbReference type="EMBL" id="JAACJM010000153">
    <property type="protein sequence ID" value="KAF5342894.1"/>
    <property type="molecule type" value="Genomic_DNA"/>
</dbReference>
<proteinExistence type="predicted"/>
<reference evidence="2 3" key="1">
    <citation type="journal article" date="2020" name="ISME J.">
        <title>Uncovering the hidden diversity of litter-decomposition mechanisms in mushroom-forming fungi.</title>
        <authorList>
            <person name="Floudas D."/>
            <person name="Bentzer J."/>
            <person name="Ahren D."/>
            <person name="Johansson T."/>
            <person name="Persson P."/>
            <person name="Tunlid A."/>
        </authorList>
    </citation>
    <scope>NUCLEOTIDE SEQUENCE [LARGE SCALE GENOMIC DNA]</scope>
    <source>
        <strain evidence="2 3">CBS 291.85</strain>
    </source>
</reference>
<dbReference type="Gene3D" id="3.30.429.10">
    <property type="entry name" value="Macrophage Migration Inhibitory Factor"/>
    <property type="match status" value="1"/>
</dbReference>
<organism evidence="2 3">
    <name type="scientific">Tetrapyrgos nigripes</name>
    <dbReference type="NCBI Taxonomy" id="182062"/>
    <lineage>
        <taxon>Eukaryota</taxon>
        <taxon>Fungi</taxon>
        <taxon>Dikarya</taxon>
        <taxon>Basidiomycota</taxon>
        <taxon>Agaricomycotina</taxon>
        <taxon>Agaricomycetes</taxon>
        <taxon>Agaricomycetidae</taxon>
        <taxon>Agaricales</taxon>
        <taxon>Marasmiineae</taxon>
        <taxon>Marasmiaceae</taxon>
        <taxon>Tetrapyrgos</taxon>
    </lineage>
</organism>
<feature type="domain" description="Tautomerase cis-CaaD-like" evidence="1">
    <location>
        <begin position="62"/>
        <end position="199"/>
    </location>
</feature>
<dbReference type="InterPro" id="IPR028116">
    <property type="entry name" value="Cis-CaaD-like"/>
</dbReference>
<accession>A0A8H5CKA7</accession>
<dbReference type="InterPro" id="IPR014347">
    <property type="entry name" value="Tautomerase/MIF_sf"/>
</dbReference>
<keyword evidence="3" id="KW-1185">Reference proteome</keyword>
<protein>
    <recommendedName>
        <fullName evidence="1">Tautomerase cis-CaaD-like domain-containing protein</fullName>
    </recommendedName>
</protein>
<dbReference type="AlphaFoldDB" id="A0A8H5CKA7"/>
<dbReference type="SUPFAM" id="SSF55331">
    <property type="entry name" value="Tautomerase/MIF"/>
    <property type="match status" value="1"/>
</dbReference>
<dbReference type="OrthoDB" id="2129288at2759"/>
<sequence length="216" mass="24588">MSERHPQSFTEKLNLSSDNLHLNHNRSWLYRDCSIFRTPLSTQPEPPRTTRLISQPSILSEMPLHRLYVPPNLYTPEETSAIAEAITEVYTGMPNPLPPFYVVVIFEDIPKQNYFVGGKPTDRFLRIVVHHSARQFANDAKKREFLGRYEAAIEPWTKGKGIDWEVQVSDQDPAGWNENGLAPPLPGTEGEKMWLKLNKAVPYEAHTSGHQANGNL</sequence>
<evidence type="ECO:0000259" key="1">
    <source>
        <dbReference type="Pfam" id="PF14832"/>
    </source>
</evidence>
<name>A0A8H5CKA7_9AGAR</name>